<accession>A0A1E7EIC7</accession>
<feature type="region of interest" description="Disordered" evidence="2">
    <location>
        <begin position="105"/>
        <end position="269"/>
    </location>
</feature>
<evidence type="ECO:0000313" key="4">
    <source>
        <dbReference type="EMBL" id="OEU05646.1"/>
    </source>
</evidence>
<feature type="compositionally biased region" description="Low complexity" evidence="2">
    <location>
        <begin position="255"/>
        <end position="269"/>
    </location>
</feature>
<dbReference type="KEGG" id="fcy:FRACYDRAFT_258762"/>
<feature type="compositionally biased region" description="Low complexity" evidence="2">
    <location>
        <begin position="224"/>
        <end position="244"/>
    </location>
</feature>
<dbReference type="AlphaFoldDB" id="A0A1E7EIC7"/>
<dbReference type="EMBL" id="KV784619">
    <property type="protein sequence ID" value="OEU05646.1"/>
    <property type="molecule type" value="Genomic_DNA"/>
</dbReference>
<evidence type="ECO:0000313" key="5">
    <source>
        <dbReference type="Proteomes" id="UP000095751"/>
    </source>
</evidence>
<proteinExistence type="predicted"/>
<dbReference type="PANTHER" id="PTHR23325:SF1">
    <property type="entry name" value="SERUM RESPONSE FACTOR-BINDING PROTEIN 1"/>
    <property type="match status" value="1"/>
</dbReference>
<dbReference type="Pfam" id="PF09073">
    <property type="entry name" value="BUD22"/>
    <property type="match status" value="1"/>
</dbReference>
<dbReference type="PANTHER" id="PTHR23325">
    <property type="entry name" value="SERUM RESPONSE FACTOR-BINDING"/>
    <property type="match status" value="1"/>
</dbReference>
<feature type="non-terminal residue" evidence="4">
    <location>
        <position position="1"/>
    </location>
</feature>
<keyword evidence="5" id="KW-1185">Reference proteome</keyword>
<dbReference type="InParanoid" id="A0A1E7EIC7"/>
<feature type="compositionally biased region" description="Basic and acidic residues" evidence="2">
    <location>
        <begin position="207"/>
        <end position="223"/>
    </location>
</feature>
<keyword evidence="1" id="KW-0175">Coiled coil</keyword>
<feature type="compositionally biased region" description="Basic and acidic residues" evidence="2">
    <location>
        <begin position="185"/>
        <end position="197"/>
    </location>
</feature>
<feature type="compositionally biased region" description="Acidic residues" evidence="2">
    <location>
        <begin position="105"/>
        <end position="119"/>
    </location>
</feature>
<organism evidence="4 5">
    <name type="scientific">Fragilariopsis cylindrus CCMP1102</name>
    <dbReference type="NCBI Taxonomy" id="635003"/>
    <lineage>
        <taxon>Eukaryota</taxon>
        <taxon>Sar</taxon>
        <taxon>Stramenopiles</taxon>
        <taxon>Ochrophyta</taxon>
        <taxon>Bacillariophyta</taxon>
        <taxon>Bacillariophyceae</taxon>
        <taxon>Bacillariophycidae</taxon>
        <taxon>Bacillariales</taxon>
        <taxon>Bacillariaceae</taxon>
        <taxon>Fragilariopsis</taxon>
    </lineage>
</organism>
<feature type="compositionally biased region" description="Basic residues" evidence="2">
    <location>
        <begin position="144"/>
        <end position="158"/>
    </location>
</feature>
<evidence type="ECO:0000256" key="1">
    <source>
        <dbReference type="ARBA" id="ARBA00023054"/>
    </source>
</evidence>
<feature type="domain" description="Bud22" evidence="3">
    <location>
        <begin position="54"/>
        <end position="301"/>
    </location>
</feature>
<sequence length="301" mass="33795">VYVDLILTHKRFSKVLEEWNIKVTEYRRWCMKLEQRNSSNVNPYSGEDDIIVSSSKRAKKNKNKNLVKKEREQTKLLQTQNSLQATVENVQSSLFCTLGGYDNGGDDNSEVEEEDDEGVEGVTGVGKYSSYGPAGAEDFQPIKLARKNRQGQRQRRAKAQAIQAKKEGRRKKDNHVFHNQGLNWREPKVKMDNENERFNSNGTATNEKQDRGYSRGRGKELKRNTFNSSNGGGNNQQFDNNNNSKGGGYNENNGQQQQQQKTSSAARSAAAAVVVADHPSWAAKQAQTTGIVAFKGKKITF</sequence>
<reference evidence="4 5" key="1">
    <citation type="submission" date="2016-09" db="EMBL/GenBank/DDBJ databases">
        <title>Extensive genetic diversity and differential bi-allelic expression allows diatom success in the polar Southern Ocean.</title>
        <authorList>
            <consortium name="DOE Joint Genome Institute"/>
            <person name="Mock T."/>
            <person name="Otillar R.P."/>
            <person name="Strauss J."/>
            <person name="Dupont C."/>
            <person name="Frickenhaus S."/>
            <person name="Maumus F."/>
            <person name="Mcmullan M."/>
            <person name="Sanges R."/>
            <person name="Schmutz J."/>
            <person name="Toseland A."/>
            <person name="Valas R."/>
            <person name="Veluchamy A."/>
            <person name="Ward B.J."/>
            <person name="Allen A."/>
            <person name="Barry K."/>
            <person name="Falciatore A."/>
            <person name="Ferrante M."/>
            <person name="Fortunato A.E."/>
            <person name="Gloeckner G."/>
            <person name="Gruber A."/>
            <person name="Hipkin R."/>
            <person name="Janech M."/>
            <person name="Kroth P."/>
            <person name="Leese F."/>
            <person name="Lindquist E."/>
            <person name="Lyon B.R."/>
            <person name="Martin J."/>
            <person name="Mayer C."/>
            <person name="Parker M."/>
            <person name="Quesneville H."/>
            <person name="Raymond J."/>
            <person name="Uhlig C."/>
            <person name="Valentin K.U."/>
            <person name="Worden A.Z."/>
            <person name="Armbrust E.V."/>
            <person name="Bowler C."/>
            <person name="Green B."/>
            <person name="Moulton V."/>
            <person name="Van Oosterhout C."/>
            <person name="Grigoriev I."/>
        </authorList>
    </citation>
    <scope>NUCLEOTIDE SEQUENCE [LARGE SCALE GENOMIC DNA]</scope>
    <source>
        <strain evidence="4 5">CCMP1102</strain>
    </source>
</reference>
<gene>
    <name evidence="4" type="ORF">FRACYDRAFT_258762</name>
</gene>
<evidence type="ECO:0000256" key="2">
    <source>
        <dbReference type="SAM" id="MobiDB-lite"/>
    </source>
</evidence>
<dbReference type="Proteomes" id="UP000095751">
    <property type="component" value="Unassembled WGS sequence"/>
</dbReference>
<name>A0A1E7EIC7_9STRA</name>
<evidence type="ECO:0000259" key="3">
    <source>
        <dbReference type="Pfam" id="PF09073"/>
    </source>
</evidence>
<dbReference type="InterPro" id="IPR037393">
    <property type="entry name" value="Bud22/SRFB1"/>
</dbReference>
<protein>
    <recommendedName>
        <fullName evidence="3">Bud22 domain-containing protein</fullName>
    </recommendedName>
</protein>
<dbReference type="InterPro" id="IPR015158">
    <property type="entry name" value="Bud22_dom"/>
</dbReference>